<evidence type="ECO:0000313" key="1">
    <source>
        <dbReference type="Ensembl" id="ENSEBUP00000027580.1"/>
    </source>
</evidence>
<dbReference type="Proteomes" id="UP000694388">
    <property type="component" value="Unplaced"/>
</dbReference>
<reference evidence="1" key="1">
    <citation type="submission" date="2025-08" db="UniProtKB">
        <authorList>
            <consortium name="Ensembl"/>
        </authorList>
    </citation>
    <scope>IDENTIFICATION</scope>
</reference>
<sequence length="133" mass="14340">MWVFNYFKSPKKHLVGHNPGRVGQLVGHNPGHVGQLVGHNPGYVGQLVSHNPGRVGQLVGHNPGHVGQLVSHNPGWVGQLVGHNPGQVSPGPHNILPVGAKGLGIKKQKKQHISSSIHNYKTCMVAHLRLLYK</sequence>
<organism evidence="1 2">
    <name type="scientific">Eptatretus burgeri</name>
    <name type="common">Inshore hagfish</name>
    <dbReference type="NCBI Taxonomy" id="7764"/>
    <lineage>
        <taxon>Eukaryota</taxon>
        <taxon>Metazoa</taxon>
        <taxon>Chordata</taxon>
        <taxon>Craniata</taxon>
        <taxon>Vertebrata</taxon>
        <taxon>Cyclostomata</taxon>
        <taxon>Myxini</taxon>
        <taxon>Myxiniformes</taxon>
        <taxon>Myxinidae</taxon>
        <taxon>Eptatretinae</taxon>
        <taxon>Eptatretus</taxon>
    </lineage>
</organism>
<proteinExistence type="predicted"/>
<protein>
    <submittedName>
        <fullName evidence="1">Uncharacterized protein</fullName>
    </submittedName>
</protein>
<evidence type="ECO:0000313" key="2">
    <source>
        <dbReference type="Proteomes" id="UP000694388"/>
    </source>
</evidence>
<dbReference type="AlphaFoldDB" id="A0A8C4RAP9"/>
<accession>A0A8C4RAP9</accession>
<name>A0A8C4RAP9_EPTBU</name>
<keyword evidence="2" id="KW-1185">Reference proteome</keyword>
<dbReference type="Ensembl" id="ENSEBUT00000028156.1">
    <property type="protein sequence ID" value="ENSEBUP00000027580.1"/>
    <property type="gene ID" value="ENSEBUG00000016885.1"/>
</dbReference>
<reference evidence="1" key="2">
    <citation type="submission" date="2025-09" db="UniProtKB">
        <authorList>
            <consortium name="Ensembl"/>
        </authorList>
    </citation>
    <scope>IDENTIFICATION</scope>
</reference>